<feature type="transmembrane region" description="Helical" evidence="1">
    <location>
        <begin position="50"/>
        <end position="71"/>
    </location>
</feature>
<keyword evidence="1" id="KW-0812">Transmembrane</keyword>
<dbReference type="RefSeq" id="WP_154522606.1">
    <property type="nucleotide sequence ID" value="NZ_JAFHCG010000001.1"/>
</dbReference>
<evidence type="ECO:0000313" key="4">
    <source>
        <dbReference type="Proteomes" id="UP000431913"/>
    </source>
</evidence>
<accession>A0A6I2UAV1</accession>
<evidence type="ECO:0000259" key="2">
    <source>
        <dbReference type="Pfam" id="PF13786"/>
    </source>
</evidence>
<dbReference type="EMBL" id="VUNJ01000007">
    <property type="protein sequence ID" value="MST92025.1"/>
    <property type="molecule type" value="Genomic_DNA"/>
</dbReference>
<dbReference type="AlphaFoldDB" id="A0A6I2UAV1"/>
<dbReference type="Gene3D" id="2.60.40.1630">
    <property type="entry name" value="bacillus anthracis domain"/>
    <property type="match status" value="1"/>
</dbReference>
<evidence type="ECO:0000256" key="1">
    <source>
        <dbReference type="SAM" id="Phobius"/>
    </source>
</evidence>
<protein>
    <submittedName>
        <fullName evidence="3">DUF4179 domain-containing protein</fullName>
    </submittedName>
</protein>
<evidence type="ECO:0000313" key="3">
    <source>
        <dbReference type="EMBL" id="MST92025.1"/>
    </source>
</evidence>
<dbReference type="Pfam" id="PF13786">
    <property type="entry name" value="DUF4179"/>
    <property type="match status" value="1"/>
</dbReference>
<dbReference type="Proteomes" id="UP000431913">
    <property type="component" value="Unassembled WGS sequence"/>
</dbReference>
<organism evidence="3 4">
    <name type="scientific">Ruthenibacterium lactatiformans</name>
    <dbReference type="NCBI Taxonomy" id="1550024"/>
    <lineage>
        <taxon>Bacteria</taxon>
        <taxon>Bacillati</taxon>
        <taxon>Bacillota</taxon>
        <taxon>Clostridia</taxon>
        <taxon>Eubacteriales</taxon>
        <taxon>Oscillospiraceae</taxon>
        <taxon>Ruthenibacterium</taxon>
    </lineage>
</organism>
<keyword evidence="1" id="KW-0472">Membrane</keyword>
<sequence>MTRYGNEKEKMRSLLDPGPVPEIVEMRLREAYAALPERRPARPARPRLRVLRTALAAAALCVALPVTVLAATGELLPMIEGAIAFFRTDAATTLDSIQNTFEAYNAAVALEKTDAGVTFTVDNISVDDNFINLFGRMQATGLRAKLQEANTAGDGNAMFDGQMPDRWAFAYNDMPRPVVRVGDAVYGLDNSLNDSLNFYFQDDDTVCYARRILVNDTLPDSFAMQILPSYATRPAADGAGAEKYQTLLGTEGDWTLECGVDITSTRGAVKNAEPQVLTLGESKLDLKKFSVSPLGAVAVVDEHFTGGIGEGDVVQKDGYTSLEQYAVRDSAGNWMYWMRPSGWTVGEESLYEFVKPADGVDSLTFVPVLYSGTAQAQEALAPLEQGAKLEVTNLSGYTVESFVLDGRRLELTLAPYGPQAYGMVGLEIEPCGADGSPAYDEEQARTCIVDSYTDHATGNVVYTMDFYHDEPLLSSAVQLRYTKLADIALDEANAVTVPLA</sequence>
<reference evidence="3 4" key="1">
    <citation type="submission" date="2019-08" db="EMBL/GenBank/DDBJ databases">
        <title>In-depth cultivation of the pig gut microbiome towards novel bacterial diversity and tailored functional studies.</title>
        <authorList>
            <person name="Wylensek D."/>
            <person name="Hitch T.C.A."/>
            <person name="Clavel T."/>
        </authorList>
    </citation>
    <scope>NUCLEOTIDE SEQUENCE [LARGE SCALE GENOMIC DNA]</scope>
    <source>
        <strain evidence="3 4">WCA3-601-WT-6J</strain>
    </source>
</reference>
<name>A0A6I2UAV1_9FIRM</name>
<dbReference type="InterPro" id="IPR025436">
    <property type="entry name" value="DUF4179"/>
</dbReference>
<comment type="caution">
    <text evidence="3">The sequence shown here is derived from an EMBL/GenBank/DDBJ whole genome shotgun (WGS) entry which is preliminary data.</text>
</comment>
<feature type="domain" description="DUF4179" evidence="2">
    <location>
        <begin position="51"/>
        <end position="134"/>
    </location>
</feature>
<proteinExistence type="predicted"/>
<keyword evidence="1" id="KW-1133">Transmembrane helix</keyword>
<gene>
    <name evidence="3" type="ORF">FYJ76_08750</name>
</gene>